<dbReference type="InterPro" id="IPR009100">
    <property type="entry name" value="AcylCoA_DH/oxidase_NM_dom_sf"/>
</dbReference>
<sequence length="421" mass="44181">MTATATTDTALAASAATDEDLSAIFDPIFARIAEGAVSRERDRRLPHEQIGWLREAGFGRLRLPRAAGGFGATADQQAALLIGLGAADSNIVQALRGHIGFVEFVLAHPREEFRDFWFAELAAGALVGNAESERTGPFARQATRVHQEDGELVLDGTKYYTTGSIFADWILVSARAEEGVSGEAGLATVVVRADAPGVRIEDDWDGFGQRLTGSGTTVFTGVPVDPRFVTARSAESAPGSVLHATYQLVHLSALAGIAEAALRDITEFVRTRPRNLFNPAIAPTEDPVSLQVLGESFGAVKTVRASVLAAAASVEAASAAQRSGAEEAETTALLAAADAHVFGIQSTVIDLVLRATGRIFEVGGASATSGSRALDRHWRNARTISSHNPAIYRQQAVGNHLANGVPPAASFLALLAAEPAN</sequence>
<dbReference type="PIRSF" id="PIRSF016578">
    <property type="entry name" value="HsaA"/>
    <property type="match status" value="1"/>
</dbReference>
<dbReference type="Gene3D" id="1.20.140.10">
    <property type="entry name" value="Butyryl-CoA Dehydrogenase, subunit A, domain 3"/>
    <property type="match status" value="1"/>
</dbReference>
<name>A0ABP7C917_9MICC</name>
<reference evidence="8" key="1">
    <citation type="journal article" date="2019" name="Int. J. Syst. Evol. Microbiol.">
        <title>The Global Catalogue of Microorganisms (GCM) 10K type strain sequencing project: providing services to taxonomists for standard genome sequencing and annotation.</title>
        <authorList>
            <consortium name="The Broad Institute Genomics Platform"/>
            <consortium name="The Broad Institute Genome Sequencing Center for Infectious Disease"/>
            <person name="Wu L."/>
            <person name="Ma J."/>
        </authorList>
    </citation>
    <scope>NUCLEOTIDE SEQUENCE [LARGE SCALE GENOMIC DNA]</scope>
    <source>
        <strain evidence="8">JCM 30742</strain>
    </source>
</reference>
<feature type="domain" description="Acyl-CoA dehydrogenase/oxidase N-terminal" evidence="5">
    <location>
        <begin position="32"/>
        <end position="124"/>
    </location>
</feature>
<dbReference type="PANTHER" id="PTHR48083">
    <property type="entry name" value="MEDIUM-CHAIN SPECIFIC ACYL-COA DEHYDROGENASE, MITOCHONDRIAL-RELATED"/>
    <property type="match status" value="1"/>
</dbReference>
<keyword evidence="8" id="KW-1185">Reference proteome</keyword>
<dbReference type="InterPro" id="IPR046373">
    <property type="entry name" value="Acyl-CoA_Oxase/DH_mid-dom_sf"/>
</dbReference>
<feature type="domain" description="Acyl-CoA oxidase/dehydrogenase middle" evidence="4">
    <location>
        <begin position="141"/>
        <end position="222"/>
    </location>
</feature>
<feature type="domain" description="Acyl-CoA dehydrogenase C-terminal" evidence="6">
    <location>
        <begin position="252"/>
        <end position="388"/>
    </location>
</feature>
<dbReference type="InterPro" id="IPR013107">
    <property type="entry name" value="Acyl-CoA_DH_C"/>
</dbReference>
<proteinExistence type="inferred from homology"/>
<dbReference type="InterPro" id="IPR006091">
    <property type="entry name" value="Acyl-CoA_Oxase/DH_mid-dom"/>
</dbReference>
<dbReference type="Gene3D" id="2.40.110.10">
    <property type="entry name" value="Butyryl-CoA Dehydrogenase, subunit A, domain 2"/>
    <property type="match status" value="1"/>
</dbReference>
<evidence type="ECO:0000313" key="8">
    <source>
        <dbReference type="Proteomes" id="UP001500752"/>
    </source>
</evidence>
<dbReference type="EMBL" id="BAABEO010000011">
    <property type="protein sequence ID" value="GAA3680818.1"/>
    <property type="molecule type" value="Genomic_DNA"/>
</dbReference>
<evidence type="ECO:0000256" key="1">
    <source>
        <dbReference type="ARBA" id="ARBA00022630"/>
    </source>
</evidence>
<evidence type="ECO:0000259" key="6">
    <source>
        <dbReference type="Pfam" id="PF08028"/>
    </source>
</evidence>
<accession>A0ABP7C917</accession>
<evidence type="ECO:0000259" key="5">
    <source>
        <dbReference type="Pfam" id="PF02771"/>
    </source>
</evidence>
<evidence type="ECO:0000313" key="7">
    <source>
        <dbReference type="EMBL" id="GAA3680818.1"/>
    </source>
</evidence>
<dbReference type="SUPFAM" id="SSF56645">
    <property type="entry name" value="Acyl-CoA dehydrogenase NM domain-like"/>
    <property type="match status" value="1"/>
</dbReference>
<dbReference type="Gene3D" id="1.10.540.10">
    <property type="entry name" value="Acyl-CoA dehydrogenase/oxidase, N-terminal domain"/>
    <property type="match status" value="1"/>
</dbReference>
<comment type="similarity">
    <text evidence="3">Belongs to the HpaH/HsaA monooxygenase family.</text>
</comment>
<keyword evidence="2" id="KW-0560">Oxidoreductase</keyword>
<gene>
    <name evidence="7" type="ORF">GCM10023081_18690</name>
</gene>
<evidence type="ECO:0000259" key="4">
    <source>
        <dbReference type="Pfam" id="PF02770"/>
    </source>
</evidence>
<protein>
    <submittedName>
        <fullName evidence="7">Acyl-CoA dehydrogenase family protein</fullName>
    </submittedName>
</protein>
<dbReference type="PANTHER" id="PTHR48083:SF19">
    <property type="entry name" value="FLAVIN-DEPENDENT MONOOXYGENASE, OXYGENASE SUBUNIT HSAA"/>
    <property type="match status" value="1"/>
</dbReference>
<dbReference type="InterPro" id="IPR037069">
    <property type="entry name" value="AcylCoA_DH/ox_N_sf"/>
</dbReference>
<dbReference type="SUPFAM" id="SSF47203">
    <property type="entry name" value="Acyl-CoA dehydrogenase C-terminal domain-like"/>
    <property type="match status" value="1"/>
</dbReference>
<dbReference type="Pfam" id="PF02771">
    <property type="entry name" value="Acyl-CoA_dh_N"/>
    <property type="match status" value="1"/>
</dbReference>
<comment type="caution">
    <text evidence="7">The sequence shown here is derived from an EMBL/GenBank/DDBJ whole genome shotgun (WGS) entry which is preliminary data.</text>
</comment>
<evidence type="ECO:0000256" key="2">
    <source>
        <dbReference type="ARBA" id="ARBA00023002"/>
    </source>
</evidence>
<dbReference type="Pfam" id="PF02770">
    <property type="entry name" value="Acyl-CoA_dh_M"/>
    <property type="match status" value="1"/>
</dbReference>
<dbReference type="RefSeq" id="WP_345150267.1">
    <property type="nucleotide sequence ID" value="NZ_BAABEO010000011.1"/>
</dbReference>
<dbReference type="Proteomes" id="UP001500752">
    <property type="component" value="Unassembled WGS sequence"/>
</dbReference>
<dbReference type="InterPro" id="IPR013786">
    <property type="entry name" value="AcylCoA_DH/ox_N"/>
</dbReference>
<dbReference type="Pfam" id="PF08028">
    <property type="entry name" value="Acyl-CoA_dh_2"/>
    <property type="match status" value="1"/>
</dbReference>
<evidence type="ECO:0000256" key="3">
    <source>
        <dbReference type="ARBA" id="ARBA00049661"/>
    </source>
</evidence>
<organism evidence="7 8">
    <name type="scientific">Arthrobacter ginkgonis</name>
    <dbReference type="NCBI Taxonomy" id="1630594"/>
    <lineage>
        <taxon>Bacteria</taxon>
        <taxon>Bacillati</taxon>
        <taxon>Actinomycetota</taxon>
        <taxon>Actinomycetes</taxon>
        <taxon>Micrococcales</taxon>
        <taxon>Micrococcaceae</taxon>
        <taxon>Arthrobacter</taxon>
    </lineage>
</organism>
<dbReference type="InterPro" id="IPR050741">
    <property type="entry name" value="Acyl-CoA_dehydrogenase"/>
</dbReference>
<keyword evidence="1" id="KW-0285">Flavoprotein</keyword>
<dbReference type="InterPro" id="IPR036250">
    <property type="entry name" value="AcylCo_DH-like_C"/>
</dbReference>